<name>A0A6J5IWG5_9BURK</name>
<gene>
    <name evidence="1" type="ORF">BCO9919_01199</name>
</gene>
<accession>A0A6J5IWG5</accession>
<dbReference type="AlphaFoldDB" id="A0A6J5IWG5"/>
<proteinExistence type="predicted"/>
<organism evidence="1 2">
    <name type="scientific">Burkholderia cenocepacia</name>
    <dbReference type="NCBI Taxonomy" id="95486"/>
    <lineage>
        <taxon>Bacteria</taxon>
        <taxon>Pseudomonadati</taxon>
        <taxon>Pseudomonadota</taxon>
        <taxon>Betaproteobacteria</taxon>
        <taxon>Burkholderiales</taxon>
        <taxon>Burkholderiaceae</taxon>
        <taxon>Burkholderia</taxon>
        <taxon>Burkholderia cepacia complex</taxon>
    </lineage>
</organism>
<sequence length="35" mass="3889">MREAVGMFTHGHSCFAGIDFDATDDRMILMKRSAA</sequence>
<evidence type="ECO:0000313" key="2">
    <source>
        <dbReference type="Proteomes" id="UP000494322"/>
    </source>
</evidence>
<dbReference type="EMBL" id="CABWIK020000004">
    <property type="protein sequence ID" value="CAB3964045.1"/>
    <property type="molecule type" value="Genomic_DNA"/>
</dbReference>
<dbReference type="Proteomes" id="UP000494322">
    <property type="component" value="Unassembled WGS sequence"/>
</dbReference>
<evidence type="ECO:0000313" key="1">
    <source>
        <dbReference type="EMBL" id="CAB3964045.1"/>
    </source>
</evidence>
<protein>
    <submittedName>
        <fullName evidence="1">Uncharacterized protein</fullName>
    </submittedName>
</protein>
<reference evidence="1 2" key="1">
    <citation type="submission" date="2020-04" db="EMBL/GenBank/DDBJ databases">
        <authorList>
            <person name="Depoorter E."/>
        </authorList>
    </citation>
    <scope>NUCLEOTIDE SEQUENCE [LARGE SCALE GENOMIC DNA]</scope>
    <source>
        <strain evidence="1 2">BCC0132</strain>
    </source>
</reference>